<proteinExistence type="predicted"/>
<dbReference type="EMBL" id="JAIWYP010000007">
    <property type="protein sequence ID" value="KAH3796125.1"/>
    <property type="molecule type" value="Genomic_DNA"/>
</dbReference>
<evidence type="ECO:0000259" key="1">
    <source>
        <dbReference type="Pfam" id="PF20266"/>
    </source>
</evidence>
<dbReference type="AlphaFoldDB" id="A0A9D4FGG1"/>
<dbReference type="Proteomes" id="UP000828390">
    <property type="component" value="Unassembled WGS sequence"/>
</dbReference>
<dbReference type="PANTHER" id="PTHR10656:SF69">
    <property type="entry name" value="MAB-21-LIKE HHH_H2TH-LIKE DOMAIN-CONTAINING PROTEIN"/>
    <property type="match status" value="1"/>
</dbReference>
<evidence type="ECO:0000313" key="2">
    <source>
        <dbReference type="EMBL" id="KAH3796125.1"/>
    </source>
</evidence>
<dbReference type="PANTHER" id="PTHR10656">
    <property type="entry name" value="CELL FATE DETERMINING PROTEIN MAB21-RELATED"/>
    <property type="match status" value="1"/>
</dbReference>
<name>A0A9D4FGG1_DREPO</name>
<gene>
    <name evidence="2" type="ORF">DPMN_149692</name>
</gene>
<keyword evidence="3" id="KW-1185">Reference proteome</keyword>
<organism evidence="2 3">
    <name type="scientific">Dreissena polymorpha</name>
    <name type="common">Zebra mussel</name>
    <name type="synonym">Mytilus polymorpha</name>
    <dbReference type="NCBI Taxonomy" id="45954"/>
    <lineage>
        <taxon>Eukaryota</taxon>
        <taxon>Metazoa</taxon>
        <taxon>Spiralia</taxon>
        <taxon>Lophotrochozoa</taxon>
        <taxon>Mollusca</taxon>
        <taxon>Bivalvia</taxon>
        <taxon>Autobranchia</taxon>
        <taxon>Heteroconchia</taxon>
        <taxon>Euheterodonta</taxon>
        <taxon>Imparidentia</taxon>
        <taxon>Neoheterodontei</taxon>
        <taxon>Myida</taxon>
        <taxon>Dreissenoidea</taxon>
        <taxon>Dreissenidae</taxon>
        <taxon>Dreissena</taxon>
    </lineage>
</organism>
<protein>
    <recommendedName>
        <fullName evidence="1">Mab-21-like HhH/H2TH-like domain-containing protein</fullName>
    </recommendedName>
</protein>
<evidence type="ECO:0000313" key="3">
    <source>
        <dbReference type="Proteomes" id="UP000828390"/>
    </source>
</evidence>
<feature type="domain" description="Mab-21-like HhH/H2TH-like" evidence="1">
    <location>
        <begin position="24"/>
        <end position="113"/>
    </location>
</feature>
<reference evidence="2" key="2">
    <citation type="submission" date="2020-11" db="EMBL/GenBank/DDBJ databases">
        <authorList>
            <person name="McCartney M.A."/>
            <person name="Auch B."/>
            <person name="Kono T."/>
            <person name="Mallez S."/>
            <person name="Becker A."/>
            <person name="Gohl D.M."/>
            <person name="Silverstein K.A.T."/>
            <person name="Koren S."/>
            <person name="Bechman K.B."/>
            <person name="Herman A."/>
            <person name="Abrahante J.E."/>
            <person name="Garbe J."/>
        </authorList>
    </citation>
    <scope>NUCLEOTIDE SEQUENCE</scope>
    <source>
        <strain evidence="2">Duluth1</strain>
        <tissue evidence="2">Whole animal</tissue>
    </source>
</reference>
<dbReference type="Pfam" id="PF20266">
    <property type="entry name" value="Mab-21_C"/>
    <property type="match status" value="1"/>
</dbReference>
<dbReference type="InterPro" id="IPR046906">
    <property type="entry name" value="Mab-21_HhH/H2TH-like"/>
</dbReference>
<reference evidence="2" key="1">
    <citation type="journal article" date="2019" name="bioRxiv">
        <title>The Genome of the Zebra Mussel, Dreissena polymorpha: A Resource for Invasive Species Research.</title>
        <authorList>
            <person name="McCartney M.A."/>
            <person name="Auch B."/>
            <person name="Kono T."/>
            <person name="Mallez S."/>
            <person name="Zhang Y."/>
            <person name="Obille A."/>
            <person name="Becker A."/>
            <person name="Abrahante J.E."/>
            <person name="Garbe J."/>
            <person name="Badalamenti J.P."/>
            <person name="Herman A."/>
            <person name="Mangelson H."/>
            <person name="Liachko I."/>
            <person name="Sullivan S."/>
            <person name="Sone E.D."/>
            <person name="Koren S."/>
            <person name="Silverstein K.A.T."/>
            <person name="Beckman K.B."/>
            <person name="Gohl D.M."/>
        </authorList>
    </citation>
    <scope>NUCLEOTIDE SEQUENCE</scope>
    <source>
        <strain evidence="2">Duluth1</strain>
        <tissue evidence="2">Whole animal</tissue>
    </source>
</reference>
<dbReference type="Gene3D" id="1.10.1410.40">
    <property type="match status" value="1"/>
</dbReference>
<comment type="caution">
    <text evidence="2">The sequence shown here is derived from an EMBL/GenBank/DDBJ whole genome shotgun (WGS) entry which is preliminary data.</text>
</comment>
<accession>A0A9D4FGG1</accession>
<sequence length="220" mass="25949">MEWRICFNTGEVELVNNLNDTHTKVYVLLKMILKNVLRPRKKEITSYVMKNIVLWQAENNPQNKFNARSLFHWLHDGLKELKTAIVTQQLSYYMIPERNLKAASDLHAKQQSKWVADITDMMAEGPRVILRLPKIRQAIIASPEPMLWFSKMRMVLEMLWLERLNRFLSCGYWMVGESDDILELINILKVELLREVELRMLLEGSAVNGLNDIYNRIMMK</sequence>